<dbReference type="SUPFAM" id="SSF46579">
    <property type="entry name" value="Prefoldin"/>
    <property type="match status" value="1"/>
</dbReference>
<dbReference type="GO" id="GO:0006457">
    <property type="term" value="P:protein folding"/>
    <property type="evidence" value="ECO:0007669"/>
    <property type="project" value="UniProtKB-UniRule"/>
</dbReference>
<evidence type="ECO:0000256" key="5">
    <source>
        <dbReference type="SAM" id="Coils"/>
    </source>
</evidence>
<dbReference type="InterPro" id="IPR009053">
    <property type="entry name" value="Prefoldin"/>
</dbReference>
<dbReference type="PIRSF" id="PIRSF016477">
    <property type="entry name" value="Prefoldin_subunit_4"/>
    <property type="match status" value="1"/>
</dbReference>
<dbReference type="InterPro" id="IPR016661">
    <property type="entry name" value="PFDN4"/>
</dbReference>
<comment type="subunit">
    <text evidence="4">Heterohexamer of two PFD-alpha type and four PFD-beta type subunits.</text>
</comment>
<sequence length="128" mass="15194">MQMLDEKSDNDVEVTWEDQQSINRFSRLHAMFSDLEDEIKARRREREDLEDLNLELELMDDETILYKIGDTYVHMPQADALAQLEKDTQRADEELAHLQAQMDECEQGMEELKVKLYARFGNNINLER</sequence>
<reference evidence="6 7" key="1">
    <citation type="submission" date="2015-07" db="EMBL/GenBank/DDBJ databases">
        <title>Draft Genome Sequence of Malassezia furfur CBS1878 and Malassezia pachydermatis CBS1879.</title>
        <authorList>
            <person name="Triana S."/>
            <person name="Ohm R."/>
            <person name="Gonzalez A."/>
            <person name="DeCock H."/>
            <person name="Restrepo S."/>
            <person name="Celis A."/>
        </authorList>
    </citation>
    <scope>NUCLEOTIDE SEQUENCE [LARGE SCALE GENOMIC DNA]</scope>
    <source>
        <strain evidence="6 7">CBS 1879</strain>
    </source>
</reference>
<accession>A0A0M9VNW0</accession>
<evidence type="ECO:0000313" key="6">
    <source>
        <dbReference type="EMBL" id="KOS13792.1"/>
    </source>
</evidence>
<evidence type="ECO:0000313" key="7">
    <source>
        <dbReference type="Proteomes" id="UP000037751"/>
    </source>
</evidence>
<keyword evidence="2 4" id="KW-0143">Chaperone</keyword>
<dbReference type="VEuPathDB" id="FungiDB:Malapachy_1822"/>
<keyword evidence="7" id="KW-1185">Reference proteome</keyword>
<feature type="coiled-coil region" evidence="5">
    <location>
        <begin position="32"/>
        <end position="115"/>
    </location>
</feature>
<dbReference type="CDD" id="cd23165">
    <property type="entry name" value="Prefoldin_4"/>
    <property type="match status" value="1"/>
</dbReference>
<dbReference type="EMBL" id="LGAV01000005">
    <property type="protein sequence ID" value="KOS13792.1"/>
    <property type="molecule type" value="Genomic_DNA"/>
</dbReference>
<dbReference type="InterPro" id="IPR002777">
    <property type="entry name" value="PFD_beta-like"/>
</dbReference>
<dbReference type="STRING" id="77020.A0A0M9VNW0"/>
<evidence type="ECO:0000256" key="4">
    <source>
        <dbReference type="PIRNR" id="PIRNR016477"/>
    </source>
</evidence>
<dbReference type="Pfam" id="PF01920">
    <property type="entry name" value="Prefoldin_2"/>
    <property type="match status" value="1"/>
</dbReference>
<gene>
    <name evidence="6" type="ORF">Malapachy_1822</name>
</gene>
<dbReference type="GeneID" id="28728195"/>
<protein>
    <recommendedName>
        <fullName evidence="4">Prefoldin subunit 4</fullName>
    </recommendedName>
</protein>
<dbReference type="AlphaFoldDB" id="A0A0M9VNW0"/>
<organism evidence="6 7">
    <name type="scientific">Malassezia pachydermatis</name>
    <dbReference type="NCBI Taxonomy" id="77020"/>
    <lineage>
        <taxon>Eukaryota</taxon>
        <taxon>Fungi</taxon>
        <taxon>Dikarya</taxon>
        <taxon>Basidiomycota</taxon>
        <taxon>Ustilaginomycotina</taxon>
        <taxon>Malasseziomycetes</taxon>
        <taxon>Malasseziales</taxon>
        <taxon>Malasseziaceae</taxon>
        <taxon>Malassezia</taxon>
    </lineage>
</organism>
<keyword evidence="5" id="KW-0175">Coiled coil</keyword>
<dbReference type="PANTHER" id="PTHR21100">
    <property type="entry name" value="PREFOLDIN SUBUNIT 4"/>
    <property type="match status" value="1"/>
</dbReference>
<dbReference type="RefSeq" id="XP_017991424.1">
    <property type="nucleotide sequence ID" value="XM_018136320.1"/>
</dbReference>
<dbReference type="FunFam" id="1.10.287.370:FF:000005">
    <property type="entry name" value="Prefoldin subunit 4"/>
    <property type="match status" value="1"/>
</dbReference>
<name>A0A0M9VNW0_9BASI</name>
<evidence type="ECO:0000256" key="1">
    <source>
        <dbReference type="ARBA" id="ARBA00008045"/>
    </source>
</evidence>
<comment type="function">
    <text evidence="3 4">Binds specifically to cytosolic chaperonin (c-CPN) and transfers target proteins to it. Binds to nascent polypeptide chain and promotes folding in an environment in which there are many competing pathways for nonnative proteins.</text>
</comment>
<dbReference type="GO" id="GO:0016272">
    <property type="term" value="C:prefoldin complex"/>
    <property type="evidence" value="ECO:0007669"/>
    <property type="project" value="UniProtKB-UniRule"/>
</dbReference>
<evidence type="ECO:0000256" key="3">
    <source>
        <dbReference type="ARBA" id="ARBA00024667"/>
    </source>
</evidence>
<comment type="similarity">
    <text evidence="1 4">Belongs to the prefoldin subunit beta family.</text>
</comment>
<dbReference type="GO" id="GO:0051082">
    <property type="term" value="F:unfolded protein binding"/>
    <property type="evidence" value="ECO:0007669"/>
    <property type="project" value="InterPro"/>
</dbReference>
<dbReference type="Proteomes" id="UP000037751">
    <property type="component" value="Unassembled WGS sequence"/>
</dbReference>
<proteinExistence type="inferred from homology"/>
<dbReference type="PANTHER" id="PTHR21100:SF9">
    <property type="entry name" value="PREFOLDIN SUBUNIT 4"/>
    <property type="match status" value="1"/>
</dbReference>
<dbReference type="GO" id="GO:0005737">
    <property type="term" value="C:cytoplasm"/>
    <property type="evidence" value="ECO:0007669"/>
    <property type="project" value="TreeGrafter"/>
</dbReference>
<comment type="caution">
    <text evidence="6">The sequence shown here is derived from an EMBL/GenBank/DDBJ whole genome shotgun (WGS) entry which is preliminary data.</text>
</comment>
<dbReference type="OrthoDB" id="10250441at2759"/>
<dbReference type="Gene3D" id="1.10.287.370">
    <property type="match status" value="1"/>
</dbReference>
<evidence type="ECO:0000256" key="2">
    <source>
        <dbReference type="ARBA" id="ARBA00023186"/>
    </source>
</evidence>